<organism evidence="2 3">
    <name type="scientific">Batillaria attramentaria</name>
    <dbReference type="NCBI Taxonomy" id="370345"/>
    <lineage>
        <taxon>Eukaryota</taxon>
        <taxon>Metazoa</taxon>
        <taxon>Spiralia</taxon>
        <taxon>Lophotrochozoa</taxon>
        <taxon>Mollusca</taxon>
        <taxon>Gastropoda</taxon>
        <taxon>Caenogastropoda</taxon>
        <taxon>Sorbeoconcha</taxon>
        <taxon>Cerithioidea</taxon>
        <taxon>Batillariidae</taxon>
        <taxon>Batillaria</taxon>
    </lineage>
</organism>
<protein>
    <recommendedName>
        <fullName evidence="1">WAP domain-containing protein</fullName>
    </recommendedName>
</protein>
<dbReference type="EMBL" id="JACVVK020000315">
    <property type="protein sequence ID" value="KAK7478872.1"/>
    <property type="molecule type" value="Genomic_DNA"/>
</dbReference>
<feature type="non-terminal residue" evidence="2">
    <location>
        <position position="1"/>
    </location>
</feature>
<gene>
    <name evidence="2" type="ORF">BaRGS_00029853</name>
</gene>
<dbReference type="Pfam" id="PF00095">
    <property type="entry name" value="WAP"/>
    <property type="match status" value="1"/>
</dbReference>
<dbReference type="Gene3D" id="4.10.75.10">
    <property type="entry name" value="Elafin-like"/>
    <property type="match status" value="1"/>
</dbReference>
<dbReference type="AlphaFoldDB" id="A0ABD0JVA0"/>
<reference evidence="2 3" key="1">
    <citation type="journal article" date="2023" name="Sci. Data">
        <title>Genome assembly of the Korean intertidal mud-creeper Batillaria attramentaria.</title>
        <authorList>
            <person name="Patra A.K."/>
            <person name="Ho P.T."/>
            <person name="Jun S."/>
            <person name="Lee S.J."/>
            <person name="Kim Y."/>
            <person name="Won Y.J."/>
        </authorList>
    </citation>
    <scope>NUCLEOTIDE SEQUENCE [LARGE SCALE GENOMIC DNA]</scope>
    <source>
        <strain evidence="2">Wonlab-2016</strain>
    </source>
</reference>
<accession>A0ABD0JVA0</accession>
<evidence type="ECO:0000313" key="2">
    <source>
        <dbReference type="EMBL" id="KAK7478872.1"/>
    </source>
</evidence>
<sequence>STLVSLSLCQPPPPPGEQLCQTKSCGADECRVLQTCSGSGGAGGAACTVEAVCLPQSASQYLSGGCNIGEPLLEVGQGGKLELATCYNNHPCPTGFYCSTALQDVGSRCCRSDSVSPPTSGTCPAMDPADFWCVAECLTDGDCYQGMKCCDRACANGGTVCEVTSGGQTRC</sequence>
<evidence type="ECO:0000313" key="3">
    <source>
        <dbReference type="Proteomes" id="UP001519460"/>
    </source>
</evidence>
<dbReference type="InterPro" id="IPR008197">
    <property type="entry name" value="WAP_dom"/>
</dbReference>
<keyword evidence="3" id="KW-1185">Reference proteome</keyword>
<dbReference type="SUPFAM" id="SSF57256">
    <property type="entry name" value="Elafin-like"/>
    <property type="match status" value="1"/>
</dbReference>
<dbReference type="InterPro" id="IPR036645">
    <property type="entry name" value="Elafin-like_sf"/>
</dbReference>
<proteinExistence type="predicted"/>
<comment type="caution">
    <text evidence="2">The sequence shown here is derived from an EMBL/GenBank/DDBJ whole genome shotgun (WGS) entry which is preliminary data.</text>
</comment>
<feature type="domain" description="WAP" evidence="1">
    <location>
        <begin position="120"/>
        <end position="155"/>
    </location>
</feature>
<dbReference type="Proteomes" id="UP001519460">
    <property type="component" value="Unassembled WGS sequence"/>
</dbReference>
<feature type="non-terminal residue" evidence="2">
    <location>
        <position position="171"/>
    </location>
</feature>
<evidence type="ECO:0000259" key="1">
    <source>
        <dbReference type="Pfam" id="PF00095"/>
    </source>
</evidence>
<name>A0ABD0JVA0_9CAEN</name>